<name>A0A022W173_TRIRU</name>
<dbReference type="PANTHER" id="PTHR24198">
    <property type="entry name" value="ANKYRIN REPEAT AND PROTEIN KINASE DOMAIN-CONTAINING PROTEIN"/>
    <property type="match status" value="1"/>
</dbReference>
<dbReference type="AlphaFoldDB" id="A0A022W173"/>
<feature type="repeat" description="ANK" evidence="3">
    <location>
        <begin position="125"/>
        <end position="160"/>
    </location>
</feature>
<dbReference type="PANTHER" id="PTHR24198:SF165">
    <property type="entry name" value="ANKYRIN REPEAT-CONTAINING PROTEIN-RELATED"/>
    <property type="match status" value="1"/>
</dbReference>
<dbReference type="SMART" id="SM00248">
    <property type="entry name" value="ANK"/>
    <property type="match status" value="12"/>
</dbReference>
<proteinExistence type="predicted"/>
<gene>
    <name evidence="5" type="ORF">H103_04984</name>
</gene>
<keyword evidence="1" id="KW-0677">Repeat</keyword>
<feature type="repeat" description="ANK" evidence="3">
    <location>
        <begin position="430"/>
        <end position="462"/>
    </location>
</feature>
<dbReference type="Pfam" id="PF13637">
    <property type="entry name" value="Ank_4"/>
    <property type="match status" value="1"/>
</dbReference>
<feature type="repeat" description="ANK" evidence="3">
    <location>
        <begin position="397"/>
        <end position="429"/>
    </location>
</feature>
<dbReference type="InterPro" id="IPR036770">
    <property type="entry name" value="Ankyrin_rpt-contain_sf"/>
</dbReference>
<evidence type="ECO:0000256" key="1">
    <source>
        <dbReference type="ARBA" id="ARBA00022737"/>
    </source>
</evidence>
<sequence length="496" mass="53212">MKAFFARSRHSLVPQQQQQGSPQDSHEQSPPTYPPQTSEAYLAPPPPYSETVGTPSNRPGAAVVETINTDTSASGSQTAARLASNNRRPLGDDEAALHLAVKNNHVSVVRALIKAGVDVSCADSSGWTPLQKAVSHQQEKAVEAVNALLIAGADVLAANNEGMTALGVAASKNLQGISDILLKAGAEINPSDPKTVSWSPYLLAAWSGHLELMKFYLNWGADAHAVNDGGWNALHIAVRQNHYPVIRFVLSTKKPLSVKSVIYDKRTALHIAAKYNNLEIARFLINSGTPIHARSEAGYTALHAATNEGHDEIALLLIESGSDVNAKGDDSWAPLALAVYHDKESTVRLLVEKGKANIEIKNSSGWTSLLLAARWGYVGIVKYLIGCGANPNIVSVRTRTALHMAALHQHGEIARMLVGLDIDVNAADEDGWMPLHMAARNGAENIVRLLLESGADPHAEFKPGGVSSSPLQLAAEEGHEKVVEMILQARKRVQKK</sequence>
<dbReference type="HOGENOM" id="CLU_550035_0_0_1"/>
<accession>A0A022W173</accession>
<feature type="repeat" description="ANK" evidence="3">
    <location>
        <begin position="161"/>
        <end position="193"/>
    </location>
</feature>
<dbReference type="InterPro" id="IPR002110">
    <property type="entry name" value="Ankyrin_rpt"/>
</dbReference>
<feature type="repeat" description="ANK" evidence="3">
    <location>
        <begin position="297"/>
        <end position="329"/>
    </location>
</feature>
<feature type="region of interest" description="Disordered" evidence="4">
    <location>
        <begin position="1"/>
        <end position="60"/>
    </location>
</feature>
<organism evidence="5">
    <name type="scientific">Trichophyton rubrum CBS 288.86</name>
    <dbReference type="NCBI Taxonomy" id="1215330"/>
    <lineage>
        <taxon>Eukaryota</taxon>
        <taxon>Fungi</taxon>
        <taxon>Dikarya</taxon>
        <taxon>Ascomycota</taxon>
        <taxon>Pezizomycotina</taxon>
        <taxon>Eurotiomycetes</taxon>
        <taxon>Eurotiomycetidae</taxon>
        <taxon>Onygenales</taxon>
        <taxon>Arthrodermataceae</taxon>
        <taxon>Trichophyton</taxon>
    </lineage>
</organism>
<feature type="repeat" description="ANK" evidence="3">
    <location>
        <begin position="92"/>
        <end position="124"/>
    </location>
</feature>
<dbReference type="PROSITE" id="PS50088">
    <property type="entry name" value="ANK_REPEAT"/>
    <property type="match status" value="9"/>
</dbReference>
<dbReference type="Proteomes" id="UP000023758">
    <property type="component" value="Unassembled WGS sequence"/>
</dbReference>
<feature type="compositionally biased region" description="Polar residues" evidence="4">
    <location>
        <begin position="69"/>
        <end position="87"/>
    </location>
</feature>
<dbReference type="Gene3D" id="1.25.40.20">
    <property type="entry name" value="Ankyrin repeat-containing domain"/>
    <property type="match status" value="3"/>
</dbReference>
<feature type="repeat" description="ANK" evidence="3">
    <location>
        <begin position="196"/>
        <end position="228"/>
    </location>
</feature>
<dbReference type="EMBL" id="KK207863">
    <property type="protein sequence ID" value="EZF51788.1"/>
    <property type="molecule type" value="Genomic_DNA"/>
</dbReference>
<feature type="repeat" description="ANK" evidence="3">
    <location>
        <begin position="264"/>
        <end position="296"/>
    </location>
</feature>
<evidence type="ECO:0000256" key="3">
    <source>
        <dbReference type="PROSITE-ProRule" id="PRU00023"/>
    </source>
</evidence>
<dbReference type="Pfam" id="PF00023">
    <property type="entry name" value="Ank"/>
    <property type="match status" value="1"/>
</dbReference>
<dbReference type="SUPFAM" id="SSF48403">
    <property type="entry name" value="Ankyrin repeat"/>
    <property type="match status" value="1"/>
</dbReference>
<dbReference type="PROSITE" id="PS50297">
    <property type="entry name" value="ANK_REP_REGION"/>
    <property type="match status" value="7"/>
</dbReference>
<keyword evidence="2 3" id="KW-0040">ANK repeat</keyword>
<evidence type="ECO:0000256" key="2">
    <source>
        <dbReference type="ARBA" id="ARBA00023043"/>
    </source>
</evidence>
<dbReference type="PRINTS" id="PR01415">
    <property type="entry name" value="ANKYRIN"/>
</dbReference>
<feature type="repeat" description="ANK" evidence="3">
    <location>
        <begin position="364"/>
        <end position="396"/>
    </location>
</feature>
<feature type="region of interest" description="Disordered" evidence="4">
    <location>
        <begin position="69"/>
        <end position="88"/>
    </location>
</feature>
<reference evidence="5" key="1">
    <citation type="submission" date="2014-02" db="EMBL/GenBank/DDBJ databases">
        <title>The Genome Sequence of Trichophyton rubrum (morphotype fischeri) CBS 288.86.</title>
        <authorList>
            <consortium name="The Broad Institute Genomics Platform"/>
            <person name="Cuomo C.A."/>
            <person name="White T.C."/>
            <person name="Graser Y."/>
            <person name="Martinez-Rossi N."/>
            <person name="Heitman J."/>
            <person name="Young S.K."/>
            <person name="Zeng Q."/>
            <person name="Gargeya S."/>
            <person name="Abouelleil A."/>
            <person name="Alvarado L."/>
            <person name="Chapman S.B."/>
            <person name="Gainer-Dewar J."/>
            <person name="Goldberg J."/>
            <person name="Griggs A."/>
            <person name="Gujja S."/>
            <person name="Hansen M."/>
            <person name="Howarth C."/>
            <person name="Imamovic A."/>
            <person name="Larimer J."/>
            <person name="Martinez D."/>
            <person name="Murphy C."/>
            <person name="Pearson M.D."/>
            <person name="Persinoti G."/>
            <person name="Poon T."/>
            <person name="Priest M."/>
            <person name="Roberts A.D."/>
            <person name="Saif S."/>
            <person name="Shea T.D."/>
            <person name="Sykes S.N."/>
            <person name="Wortman J."/>
            <person name="Nusbaum C."/>
            <person name="Birren B."/>
        </authorList>
    </citation>
    <scope>NUCLEOTIDE SEQUENCE [LARGE SCALE GENOMIC DNA]</scope>
    <source>
        <strain evidence="5">CBS 288.86</strain>
    </source>
</reference>
<dbReference type="OrthoDB" id="4178675at2759"/>
<evidence type="ECO:0000313" key="5">
    <source>
        <dbReference type="EMBL" id="EZF51788.1"/>
    </source>
</evidence>
<dbReference type="Pfam" id="PF12796">
    <property type="entry name" value="Ank_2"/>
    <property type="match status" value="3"/>
</dbReference>
<evidence type="ECO:0000256" key="4">
    <source>
        <dbReference type="SAM" id="MobiDB-lite"/>
    </source>
</evidence>
<protein>
    <submittedName>
        <fullName evidence="5">Uncharacterized protein</fullName>
    </submittedName>
</protein>